<organism evidence="1 2">
    <name type="scientific">Guyanagaster necrorhizus</name>
    <dbReference type="NCBI Taxonomy" id="856835"/>
    <lineage>
        <taxon>Eukaryota</taxon>
        <taxon>Fungi</taxon>
        <taxon>Dikarya</taxon>
        <taxon>Basidiomycota</taxon>
        <taxon>Agaricomycotina</taxon>
        <taxon>Agaricomycetes</taxon>
        <taxon>Agaricomycetidae</taxon>
        <taxon>Agaricales</taxon>
        <taxon>Marasmiineae</taxon>
        <taxon>Physalacriaceae</taxon>
        <taxon>Guyanagaster</taxon>
    </lineage>
</organism>
<reference evidence="1" key="1">
    <citation type="submission" date="2020-11" db="EMBL/GenBank/DDBJ databases">
        <title>Adaptations for nitrogen fixation in a non-lichenized fungal sporocarp promotes dispersal by wood-feeding termites.</title>
        <authorList>
            <consortium name="DOE Joint Genome Institute"/>
            <person name="Koch R.A."/>
            <person name="Yoon G."/>
            <person name="Arayal U."/>
            <person name="Lail K."/>
            <person name="Amirebrahimi M."/>
            <person name="Labutti K."/>
            <person name="Lipzen A."/>
            <person name="Riley R."/>
            <person name="Barry K."/>
            <person name="Henrissat B."/>
            <person name="Grigoriev I.V."/>
            <person name="Herr J.R."/>
            <person name="Aime M.C."/>
        </authorList>
    </citation>
    <scope>NUCLEOTIDE SEQUENCE</scope>
    <source>
        <strain evidence="1">MCA 3950</strain>
    </source>
</reference>
<gene>
    <name evidence="1" type="ORF">BT62DRAFT_933381</name>
</gene>
<dbReference type="GeneID" id="66108843"/>
<evidence type="ECO:0000313" key="1">
    <source>
        <dbReference type="EMBL" id="KAG7444966.1"/>
    </source>
</evidence>
<protein>
    <submittedName>
        <fullName evidence="1">Uncharacterized protein</fullName>
    </submittedName>
</protein>
<sequence length="61" mass="6463">MYPQTSSSTYTKSTSLAPYGVAYAIVREQGGGAIINLRSDAGAVHTRTRSVAPEWSLAGLF</sequence>
<accession>A0A9P8ARJ8</accession>
<dbReference type="Proteomes" id="UP000812287">
    <property type="component" value="Unassembled WGS sequence"/>
</dbReference>
<dbReference type="RefSeq" id="XP_043038466.1">
    <property type="nucleotide sequence ID" value="XM_043186546.1"/>
</dbReference>
<dbReference type="AlphaFoldDB" id="A0A9P8ARJ8"/>
<evidence type="ECO:0000313" key="2">
    <source>
        <dbReference type="Proteomes" id="UP000812287"/>
    </source>
</evidence>
<dbReference type="EMBL" id="MU250538">
    <property type="protein sequence ID" value="KAG7444966.1"/>
    <property type="molecule type" value="Genomic_DNA"/>
</dbReference>
<comment type="caution">
    <text evidence="1">The sequence shown here is derived from an EMBL/GenBank/DDBJ whole genome shotgun (WGS) entry which is preliminary data.</text>
</comment>
<proteinExistence type="predicted"/>
<keyword evidence="2" id="KW-1185">Reference proteome</keyword>
<name>A0A9P8ARJ8_9AGAR</name>